<accession>A0ABS4IBN1</accession>
<gene>
    <name evidence="2" type="ORF">J2Z83_000434</name>
</gene>
<dbReference type="Proteomes" id="UP001519345">
    <property type="component" value="Unassembled WGS sequence"/>
</dbReference>
<evidence type="ECO:0000313" key="2">
    <source>
        <dbReference type="EMBL" id="MBP1968342.1"/>
    </source>
</evidence>
<feature type="transmembrane region" description="Helical" evidence="1">
    <location>
        <begin position="32"/>
        <end position="51"/>
    </location>
</feature>
<keyword evidence="1" id="KW-0472">Membrane</keyword>
<protein>
    <submittedName>
        <fullName evidence="2">FtsH-binding integral membrane protein</fullName>
    </submittedName>
</protein>
<evidence type="ECO:0000256" key="1">
    <source>
        <dbReference type="SAM" id="Phobius"/>
    </source>
</evidence>
<dbReference type="RefSeq" id="WP_209461586.1">
    <property type="nucleotide sequence ID" value="NZ_CP110224.1"/>
</dbReference>
<keyword evidence="1" id="KW-0812">Transmembrane</keyword>
<dbReference type="EMBL" id="JAGGKX010000002">
    <property type="protein sequence ID" value="MBP1968342.1"/>
    <property type="molecule type" value="Genomic_DNA"/>
</dbReference>
<organism evidence="2 3">
    <name type="scientific">Virgibacillus natechei</name>
    <dbReference type="NCBI Taxonomy" id="1216297"/>
    <lineage>
        <taxon>Bacteria</taxon>
        <taxon>Bacillati</taxon>
        <taxon>Bacillota</taxon>
        <taxon>Bacilli</taxon>
        <taxon>Bacillales</taxon>
        <taxon>Bacillaceae</taxon>
        <taxon>Virgibacillus</taxon>
    </lineage>
</organism>
<comment type="caution">
    <text evidence="2">The sequence shown here is derived from an EMBL/GenBank/DDBJ whole genome shotgun (WGS) entry which is preliminary data.</text>
</comment>
<sequence>MKFLLILLFSVVGAILSTMVITYNFDNLNVFLEATIVGIVTLLFGIIGYTLKKE</sequence>
<name>A0ABS4IBN1_9BACI</name>
<evidence type="ECO:0000313" key="3">
    <source>
        <dbReference type="Proteomes" id="UP001519345"/>
    </source>
</evidence>
<keyword evidence="3" id="KW-1185">Reference proteome</keyword>
<reference evidence="2 3" key="1">
    <citation type="submission" date="2021-03" db="EMBL/GenBank/DDBJ databases">
        <title>Genomic Encyclopedia of Type Strains, Phase IV (KMG-IV): sequencing the most valuable type-strain genomes for metagenomic binning, comparative biology and taxonomic classification.</title>
        <authorList>
            <person name="Goeker M."/>
        </authorList>
    </citation>
    <scope>NUCLEOTIDE SEQUENCE [LARGE SCALE GENOMIC DNA]</scope>
    <source>
        <strain evidence="2 3">DSM 25609</strain>
    </source>
</reference>
<proteinExistence type="predicted"/>
<keyword evidence="1" id="KW-1133">Transmembrane helix</keyword>